<reference evidence="1" key="1">
    <citation type="submission" date="2014-11" db="EMBL/GenBank/DDBJ databases">
        <authorList>
            <person name="Amaro Gonzalez C."/>
        </authorList>
    </citation>
    <scope>NUCLEOTIDE SEQUENCE</scope>
</reference>
<organism evidence="1">
    <name type="scientific">Anguilla anguilla</name>
    <name type="common">European freshwater eel</name>
    <name type="synonym">Muraena anguilla</name>
    <dbReference type="NCBI Taxonomy" id="7936"/>
    <lineage>
        <taxon>Eukaryota</taxon>
        <taxon>Metazoa</taxon>
        <taxon>Chordata</taxon>
        <taxon>Craniata</taxon>
        <taxon>Vertebrata</taxon>
        <taxon>Euteleostomi</taxon>
        <taxon>Actinopterygii</taxon>
        <taxon>Neopterygii</taxon>
        <taxon>Teleostei</taxon>
        <taxon>Anguilliformes</taxon>
        <taxon>Anguillidae</taxon>
        <taxon>Anguilla</taxon>
    </lineage>
</organism>
<evidence type="ECO:0000313" key="1">
    <source>
        <dbReference type="EMBL" id="JAH29314.1"/>
    </source>
</evidence>
<accession>A0A0E9RJR5</accession>
<dbReference type="AlphaFoldDB" id="A0A0E9RJR5"/>
<protein>
    <submittedName>
        <fullName evidence="1">Uncharacterized protein</fullName>
    </submittedName>
</protein>
<sequence>MKEKHKSKCKSIHKSKQEEKTLICQLISTLICKHGILLIKVT</sequence>
<name>A0A0E9RJR5_ANGAN</name>
<proteinExistence type="predicted"/>
<dbReference type="EMBL" id="GBXM01079263">
    <property type="protein sequence ID" value="JAH29314.1"/>
    <property type="molecule type" value="Transcribed_RNA"/>
</dbReference>
<reference evidence="1" key="2">
    <citation type="journal article" date="2015" name="Fish Shellfish Immunol.">
        <title>Early steps in the European eel (Anguilla anguilla)-Vibrio vulnificus interaction in the gills: Role of the RtxA13 toxin.</title>
        <authorList>
            <person name="Callol A."/>
            <person name="Pajuelo D."/>
            <person name="Ebbesson L."/>
            <person name="Teles M."/>
            <person name="MacKenzie S."/>
            <person name="Amaro C."/>
        </authorList>
    </citation>
    <scope>NUCLEOTIDE SEQUENCE</scope>
</reference>